<dbReference type="Proteomes" id="UP001596492">
    <property type="component" value="Unassembled WGS sequence"/>
</dbReference>
<feature type="transmembrane region" description="Helical" evidence="1">
    <location>
        <begin position="71"/>
        <end position="92"/>
    </location>
</feature>
<feature type="transmembrane region" description="Helical" evidence="1">
    <location>
        <begin position="45"/>
        <end position="64"/>
    </location>
</feature>
<comment type="caution">
    <text evidence="3">The sequence shown here is derived from an EMBL/GenBank/DDBJ whole genome shotgun (WGS) entry which is preliminary data.</text>
</comment>
<feature type="transmembrane region" description="Helical" evidence="1">
    <location>
        <begin position="148"/>
        <end position="170"/>
    </location>
</feature>
<dbReference type="InterPro" id="IPR007038">
    <property type="entry name" value="HupE_UreJ"/>
</dbReference>
<keyword evidence="2" id="KW-0732">Signal</keyword>
<gene>
    <name evidence="3" type="ORF">ACFQS8_14920</name>
</gene>
<keyword evidence="1" id="KW-0812">Transmembrane</keyword>
<feature type="signal peptide" evidence="2">
    <location>
        <begin position="1"/>
        <end position="21"/>
    </location>
</feature>
<feature type="chain" id="PRO_5045142812" evidence="2">
    <location>
        <begin position="22"/>
        <end position="201"/>
    </location>
</feature>
<evidence type="ECO:0000313" key="4">
    <source>
        <dbReference type="Proteomes" id="UP001596492"/>
    </source>
</evidence>
<dbReference type="EMBL" id="JBHTBR010000009">
    <property type="protein sequence ID" value="MFC7292914.1"/>
    <property type="molecule type" value="Genomic_DNA"/>
</dbReference>
<accession>A0ABW2IPL7</accession>
<name>A0ABW2IPL7_9PROT</name>
<organism evidence="3 4">
    <name type="scientific">Hirschia litorea</name>
    <dbReference type="NCBI Taxonomy" id="1199156"/>
    <lineage>
        <taxon>Bacteria</taxon>
        <taxon>Pseudomonadati</taxon>
        <taxon>Pseudomonadota</taxon>
        <taxon>Alphaproteobacteria</taxon>
        <taxon>Hyphomonadales</taxon>
        <taxon>Hyphomonadaceae</taxon>
        <taxon>Hirschia</taxon>
    </lineage>
</organism>
<keyword evidence="1" id="KW-0472">Membrane</keyword>
<feature type="transmembrane region" description="Helical" evidence="1">
    <location>
        <begin position="98"/>
        <end position="117"/>
    </location>
</feature>
<proteinExistence type="predicted"/>
<evidence type="ECO:0000256" key="1">
    <source>
        <dbReference type="SAM" id="Phobius"/>
    </source>
</evidence>
<evidence type="ECO:0000313" key="3">
    <source>
        <dbReference type="EMBL" id="MFC7292914.1"/>
    </source>
</evidence>
<dbReference type="Pfam" id="PF04955">
    <property type="entry name" value="HupE_UreJ"/>
    <property type="match status" value="1"/>
</dbReference>
<dbReference type="RefSeq" id="WP_382168839.1">
    <property type="nucleotide sequence ID" value="NZ_JBHTBR010000009.1"/>
</dbReference>
<reference evidence="4" key="1">
    <citation type="journal article" date="2019" name="Int. J. Syst. Evol. Microbiol.">
        <title>The Global Catalogue of Microorganisms (GCM) 10K type strain sequencing project: providing services to taxonomists for standard genome sequencing and annotation.</title>
        <authorList>
            <consortium name="The Broad Institute Genomics Platform"/>
            <consortium name="The Broad Institute Genome Sequencing Center for Infectious Disease"/>
            <person name="Wu L."/>
            <person name="Ma J."/>
        </authorList>
    </citation>
    <scope>NUCLEOTIDE SEQUENCE [LARGE SCALE GENOMIC DNA]</scope>
    <source>
        <strain evidence="4">CCUG 51308</strain>
    </source>
</reference>
<evidence type="ECO:0000256" key="2">
    <source>
        <dbReference type="SAM" id="SignalP"/>
    </source>
</evidence>
<feature type="transmembrane region" description="Helical" evidence="1">
    <location>
        <begin position="124"/>
        <end position="142"/>
    </location>
</feature>
<protein>
    <submittedName>
        <fullName evidence="3">HupE/UreJ family protein</fullName>
    </submittedName>
</protein>
<keyword evidence="4" id="KW-1185">Reference proteome</keyword>
<sequence length="201" mass="21818">MKHLIKLIVLAQILVGAPALAHTGGHHGGVSERIAFHDFMEGLQHPFGGMDHLLAIIAVGVICVPARKAHLGLNMSLLAGFAAVLALGFGVSSEGQNLAIEWVQFSFIVLFGMLILFHRYVPNWVSYIVVITFAFMHGQMMPEVATSFAIGLWLATTILMVTIAEIYRTTLTKLSMSSRAQLAKHLGQGFLVSAALIVWVQ</sequence>
<keyword evidence="1" id="KW-1133">Transmembrane helix</keyword>